<proteinExistence type="predicted"/>
<accession>A0A5B7FGZ6</accession>
<gene>
    <name evidence="1" type="ORF">E2C01_040550</name>
</gene>
<evidence type="ECO:0000313" key="1">
    <source>
        <dbReference type="EMBL" id="MPC46820.1"/>
    </source>
</evidence>
<dbReference type="AlphaFoldDB" id="A0A5B7FGZ6"/>
<dbReference type="EMBL" id="VSRR010007397">
    <property type="protein sequence ID" value="MPC46820.1"/>
    <property type="molecule type" value="Genomic_DNA"/>
</dbReference>
<protein>
    <submittedName>
        <fullName evidence="1">Uncharacterized protein</fullName>
    </submittedName>
</protein>
<dbReference type="Proteomes" id="UP000324222">
    <property type="component" value="Unassembled WGS sequence"/>
</dbReference>
<sequence>MEKNYYSLDVAVEASSCVRVGETATVGDAGAGAATMVHEDCIRALACLFLNTFFRTGQRMVLALWCYPQLGRFGWCGLLHHTQSSIGSPGAGAILGLVLLNLVASVACHHRDVSLQTYLTGDDVHAKEQMAPDTALSAMALETKTNFKVLEHGNLYACTTVAQSWAL</sequence>
<name>A0A5B7FGZ6_PORTR</name>
<evidence type="ECO:0000313" key="2">
    <source>
        <dbReference type="Proteomes" id="UP000324222"/>
    </source>
</evidence>
<keyword evidence="2" id="KW-1185">Reference proteome</keyword>
<comment type="caution">
    <text evidence="1">The sequence shown here is derived from an EMBL/GenBank/DDBJ whole genome shotgun (WGS) entry which is preliminary data.</text>
</comment>
<organism evidence="1 2">
    <name type="scientific">Portunus trituberculatus</name>
    <name type="common">Swimming crab</name>
    <name type="synonym">Neptunus trituberculatus</name>
    <dbReference type="NCBI Taxonomy" id="210409"/>
    <lineage>
        <taxon>Eukaryota</taxon>
        <taxon>Metazoa</taxon>
        <taxon>Ecdysozoa</taxon>
        <taxon>Arthropoda</taxon>
        <taxon>Crustacea</taxon>
        <taxon>Multicrustacea</taxon>
        <taxon>Malacostraca</taxon>
        <taxon>Eumalacostraca</taxon>
        <taxon>Eucarida</taxon>
        <taxon>Decapoda</taxon>
        <taxon>Pleocyemata</taxon>
        <taxon>Brachyura</taxon>
        <taxon>Eubrachyura</taxon>
        <taxon>Portunoidea</taxon>
        <taxon>Portunidae</taxon>
        <taxon>Portuninae</taxon>
        <taxon>Portunus</taxon>
    </lineage>
</organism>
<reference evidence="1 2" key="1">
    <citation type="submission" date="2019-05" db="EMBL/GenBank/DDBJ databases">
        <title>Another draft genome of Portunus trituberculatus and its Hox gene families provides insights of decapod evolution.</title>
        <authorList>
            <person name="Jeong J.-H."/>
            <person name="Song I."/>
            <person name="Kim S."/>
            <person name="Choi T."/>
            <person name="Kim D."/>
            <person name="Ryu S."/>
            <person name="Kim W."/>
        </authorList>
    </citation>
    <scope>NUCLEOTIDE SEQUENCE [LARGE SCALE GENOMIC DNA]</scope>
    <source>
        <tissue evidence="1">Muscle</tissue>
    </source>
</reference>